<organism evidence="1 2">
    <name type="scientific">Clonostachys byssicola</name>
    <dbReference type="NCBI Taxonomy" id="160290"/>
    <lineage>
        <taxon>Eukaryota</taxon>
        <taxon>Fungi</taxon>
        <taxon>Dikarya</taxon>
        <taxon>Ascomycota</taxon>
        <taxon>Pezizomycotina</taxon>
        <taxon>Sordariomycetes</taxon>
        <taxon>Hypocreomycetidae</taxon>
        <taxon>Hypocreales</taxon>
        <taxon>Bionectriaceae</taxon>
        <taxon>Clonostachys</taxon>
    </lineage>
</organism>
<name>A0A9N9Y3U5_9HYPO</name>
<accession>A0A9N9Y3U5</accession>
<keyword evidence="2" id="KW-1185">Reference proteome</keyword>
<sequence length="286" mass="32719">MSAKDEFKDMTCLLGSVLQKAKENTLLEGILESTVKRVHIEFSESENQIKPHVVLRLILNEGVMALQDKGRWQSAGSCMFDANNRQQVEGADSGVVFRVHKVFEGQTWQIHRDSTIAFIYDVDPVHTVKDFVNVILGKYKGLSDGHKSNLSWFMLTSVDEHTLDGCRDVVTQWVIRLHRMGFMNWIADRVMLDDKEQCTVFPLEFDQFIARRFKDSRTGLQKLKSTAKVKMTADKIPMRFGRFQDTAVARIIKYGEFELPYSYPPATRTEKREDCTIIPSPSSAMG</sequence>
<comment type="caution">
    <text evidence="1">The sequence shown here is derived from an EMBL/GenBank/DDBJ whole genome shotgun (WGS) entry which is preliminary data.</text>
</comment>
<dbReference type="Proteomes" id="UP000754883">
    <property type="component" value="Unassembled WGS sequence"/>
</dbReference>
<gene>
    <name evidence="1" type="ORF">CBYS24578_00007290</name>
</gene>
<dbReference type="EMBL" id="CABFNO020001476">
    <property type="protein sequence ID" value="CAG9991064.1"/>
    <property type="molecule type" value="Genomic_DNA"/>
</dbReference>
<evidence type="ECO:0000313" key="1">
    <source>
        <dbReference type="EMBL" id="CAG9991064.1"/>
    </source>
</evidence>
<evidence type="ECO:0000313" key="2">
    <source>
        <dbReference type="Proteomes" id="UP000754883"/>
    </source>
</evidence>
<reference evidence="1 2" key="2">
    <citation type="submission" date="2021-10" db="EMBL/GenBank/DDBJ databases">
        <authorList>
            <person name="Piombo E."/>
        </authorList>
    </citation>
    <scope>NUCLEOTIDE SEQUENCE [LARGE SCALE GENOMIC DNA]</scope>
</reference>
<dbReference type="AlphaFoldDB" id="A0A9N9Y3U5"/>
<protein>
    <submittedName>
        <fullName evidence="1">Uncharacterized protein</fullName>
    </submittedName>
</protein>
<proteinExistence type="predicted"/>
<dbReference type="OrthoDB" id="5120070at2759"/>
<reference evidence="2" key="1">
    <citation type="submission" date="2019-06" db="EMBL/GenBank/DDBJ databases">
        <authorList>
            <person name="Broberg M."/>
        </authorList>
    </citation>
    <scope>NUCLEOTIDE SEQUENCE [LARGE SCALE GENOMIC DNA]</scope>
</reference>